<keyword evidence="4" id="KW-1185">Reference proteome</keyword>
<dbReference type="InterPro" id="IPR025877">
    <property type="entry name" value="MobA-like_NTP_Trfase"/>
</dbReference>
<dbReference type="PANTHER" id="PTHR43777:SF1">
    <property type="entry name" value="MOLYBDENUM COFACTOR CYTIDYLYLTRANSFERASE"/>
    <property type="match status" value="1"/>
</dbReference>
<keyword evidence="3" id="KW-0808">Transferase</keyword>
<dbReference type="RefSeq" id="WP_248154996.1">
    <property type="nucleotide sequence ID" value="NZ_JAKZAJ010000001.1"/>
</dbReference>
<organism evidence="3 4">
    <name type="scientific">Marinobacter koreensis</name>
    <dbReference type="NCBI Taxonomy" id="335974"/>
    <lineage>
        <taxon>Bacteria</taxon>
        <taxon>Pseudomonadati</taxon>
        <taxon>Pseudomonadota</taxon>
        <taxon>Gammaproteobacteria</taxon>
        <taxon>Pseudomonadales</taxon>
        <taxon>Marinobacteraceae</taxon>
        <taxon>Marinobacter</taxon>
    </lineage>
</organism>
<dbReference type="SUPFAM" id="SSF53448">
    <property type="entry name" value="Nucleotide-diphospho-sugar transferases"/>
    <property type="match status" value="1"/>
</dbReference>
<evidence type="ECO:0000313" key="4">
    <source>
        <dbReference type="Proteomes" id="UP001596055"/>
    </source>
</evidence>
<sequence>MSILPVSFFNVFGWPTIVTRKPCIATIPALVLAAGASARLGRPKALLGLPGREGTLMASAVAQARLLTPEVRVVVGARYPRVRFRSGAQPSRWVVCRQWEEGMSASLKAGLRSFGPRPIGVYVLVVDQPLLDPAALQAFAERVRRNPGLPWAADYGGNPGVPAFIPRSLWGRVFGLEGDRGAGRLLSEWRAGLCDMPGVHDDVDTDEDWRRIRQQFNQTAPIARQFRR</sequence>
<dbReference type="Pfam" id="PF12804">
    <property type="entry name" value="NTP_transf_3"/>
    <property type="match status" value="1"/>
</dbReference>
<comment type="caution">
    <text evidence="3">The sequence shown here is derived from an EMBL/GenBank/DDBJ whole genome shotgun (WGS) entry which is preliminary data.</text>
</comment>
<gene>
    <name evidence="3" type="ORF">ACFPQA_04065</name>
</gene>
<dbReference type="EMBL" id="JBHSNL010000001">
    <property type="protein sequence ID" value="MFC5544213.1"/>
    <property type="molecule type" value="Genomic_DNA"/>
</dbReference>
<dbReference type="PANTHER" id="PTHR43777">
    <property type="entry name" value="MOLYBDENUM COFACTOR CYTIDYLYLTRANSFERASE"/>
    <property type="match status" value="1"/>
</dbReference>
<keyword evidence="1" id="KW-0460">Magnesium</keyword>
<reference evidence="4" key="1">
    <citation type="journal article" date="2019" name="Int. J. Syst. Evol. Microbiol.">
        <title>The Global Catalogue of Microorganisms (GCM) 10K type strain sequencing project: providing services to taxonomists for standard genome sequencing and annotation.</title>
        <authorList>
            <consortium name="The Broad Institute Genomics Platform"/>
            <consortium name="The Broad Institute Genome Sequencing Center for Infectious Disease"/>
            <person name="Wu L."/>
            <person name="Ma J."/>
        </authorList>
    </citation>
    <scope>NUCLEOTIDE SEQUENCE [LARGE SCALE GENOMIC DNA]</scope>
    <source>
        <strain evidence="4">CGMCC 4.1799</strain>
    </source>
</reference>
<evidence type="ECO:0000256" key="1">
    <source>
        <dbReference type="ARBA" id="ARBA00022842"/>
    </source>
</evidence>
<dbReference type="Proteomes" id="UP001596055">
    <property type="component" value="Unassembled WGS sequence"/>
</dbReference>
<dbReference type="Gene3D" id="3.90.550.10">
    <property type="entry name" value="Spore Coat Polysaccharide Biosynthesis Protein SpsA, Chain A"/>
    <property type="match status" value="1"/>
</dbReference>
<dbReference type="InterPro" id="IPR029044">
    <property type="entry name" value="Nucleotide-diphossugar_trans"/>
</dbReference>
<dbReference type="CDD" id="cd04182">
    <property type="entry name" value="GT_2_like_f"/>
    <property type="match status" value="1"/>
</dbReference>
<accession>A0ABW0RIG4</accession>
<evidence type="ECO:0000313" key="3">
    <source>
        <dbReference type="EMBL" id="MFC5544213.1"/>
    </source>
</evidence>
<evidence type="ECO:0000259" key="2">
    <source>
        <dbReference type="Pfam" id="PF12804"/>
    </source>
</evidence>
<protein>
    <submittedName>
        <fullName evidence="3">NTP transferase domain-containing protein</fullName>
    </submittedName>
</protein>
<dbReference type="GO" id="GO:0016740">
    <property type="term" value="F:transferase activity"/>
    <property type="evidence" value="ECO:0007669"/>
    <property type="project" value="UniProtKB-KW"/>
</dbReference>
<feature type="domain" description="MobA-like NTP transferase" evidence="2">
    <location>
        <begin position="29"/>
        <end position="188"/>
    </location>
</feature>
<name>A0ABW0RIG4_9GAMM</name>
<proteinExistence type="predicted"/>